<dbReference type="Proteomes" id="UP000548423">
    <property type="component" value="Unassembled WGS sequence"/>
</dbReference>
<accession>A0A852TJ23</accession>
<protein>
    <recommendedName>
        <fullName evidence="4">Amyloid fiber anchoring/assembly protein TapA</fullName>
    </recommendedName>
</protein>
<comment type="caution">
    <text evidence="2">The sequence shown here is derived from an EMBL/GenBank/DDBJ whole genome shotgun (WGS) entry which is preliminary data.</text>
</comment>
<keyword evidence="1" id="KW-0732">Signal</keyword>
<evidence type="ECO:0000256" key="1">
    <source>
        <dbReference type="SAM" id="SignalP"/>
    </source>
</evidence>
<dbReference type="EMBL" id="JACCBX010000009">
    <property type="protein sequence ID" value="NYE07567.1"/>
    <property type="molecule type" value="Genomic_DNA"/>
</dbReference>
<organism evidence="2 3">
    <name type="scientific">Neobacillus niacini</name>
    <dbReference type="NCBI Taxonomy" id="86668"/>
    <lineage>
        <taxon>Bacteria</taxon>
        <taxon>Bacillati</taxon>
        <taxon>Bacillota</taxon>
        <taxon>Bacilli</taxon>
        <taxon>Bacillales</taxon>
        <taxon>Bacillaceae</taxon>
        <taxon>Neobacillus</taxon>
    </lineage>
</organism>
<gene>
    <name evidence="2" type="ORF">F4694_004378</name>
</gene>
<feature type="chain" id="PRO_5032874255" description="Amyloid fiber anchoring/assembly protein TapA" evidence="1">
    <location>
        <begin position="25"/>
        <end position="153"/>
    </location>
</feature>
<evidence type="ECO:0008006" key="4">
    <source>
        <dbReference type="Google" id="ProtNLM"/>
    </source>
</evidence>
<name>A0A852TJ23_9BACI</name>
<feature type="signal peptide" evidence="1">
    <location>
        <begin position="1"/>
        <end position="24"/>
    </location>
</feature>
<sequence length="153" mass="17746">MKRVLFLVFATVSFIISSSLSANAFSARELPVSQSSDHWKVTLDKPVTDDLKAEKGVFNLYSIDVKNIGDEVYDPIFEVYRSEPNTRTKYSLISSKDMPIKKDFFHHQNLPVSTKAKVIEVVVTWREKPYEQMKNGEKYPARKFKQTFVFKQD</sequence>
<reference evidence="3" key="1">
    <citation type="submission" date="2020-07" db="EMBL/GenBank/DDBJ databases">
        <authorList>
            <person name="Partida-Martinez L."/>
            <person name="Huntemann M."/>
            <person name="Clum A."/>
            <person name="Wang J."/>
            <person name="Palaniappan K."/>
            <person name="Ritter S."/>
            <person name="Chen I.-M."/>
            <person name="Stamatis D."/>
            <person name="Reddy T."/>
            <person name="O'Malley R."/>
            <person name="Daum C."/>
            <person name="Shapiro N."/>
            <person name="Ivanova N."/>
            <person name="Kyrpides N."/>
            <person name="Woyke T."/>
        </authorList>
    </citation>
    <scope>NUCLEOTIDE SEQUENCE [LARGE SCALE GENOMIC DNA]</scope>
    <source>
        <strain evidence="3">AT2.8</strain>
    </source>
</reference>
<evidence type="ECO:0000313" key="3">
    <source>
        <dbReference type="Proteomes" id="UP000548423"/>
    </source>
</evidence>
<dbReference type="AlphaFoldDB" id="A0A852TJ23"/>
<proteinExistence type="predicted"/>
<reference evidence="3" key="2">
    <citation type="submission" date="2020-08" db="EMBL/GenBank/DDBJ databases">
        <title>The Agave Microbiome: Exploring the role of microbial communities in plant adaptations to desert environments.</title>
        <authorList>
            <person name="Partida-Martinez L.P."/>
        </authorList>
    </citation>
    <scope>NUCLEOTIDE SEQUENCE [LARGE SCALE GENOMIC DNA]</scope>
    <source>
        <strain evidence="3">AT2.8</strain>
    </source>
</reference>
<evidence type="ECO:0000313" key="2">
    <source>
        <dbReference type="EMBL" id="NYE07567.1"/>
    </source>
</evidence>